<reference evidence="12" key="1">
    <citation type="submission" date="2022-11" db="EMBL/GenBank/DDBJ databases">
        <authorList>
            <person name="Kikuchi T."/>
        </authorList>
    </citation>
    <scope>NUCLEOTIDE SEQUENCE</scope>
    <source>
        <strain evidence="12">PS1010</strain>
    </source>
</reference>
<comment type="subcellular location">
    <subcellularLocation>
        <location evidence="1 11">Membrane</location>
        <topology evidence="1 11">Single-pass membrane protein</topology>
    </subcellularLocation>
</comment>
<dbReference type="GO" id="GO:0015020">
    <property type="term" value="F:glucuronosyltransferase activity"/>
    <property type="evidence" value="ECO:0007669"/>
    <property type="project" value="UniProtKB-EC"/>
</dbReference>
<dbReference type="SUPFAM" id="SSF53756">
    <property type="entry name" value="UDP-Glycosyltransferase/glycogen phosphorylase"/>
    <property type="match status" value="1"/>
</dbReference>
<keyword evidence="8 11" id="KW-0472">Membrane</keyword>
<evidence type="ECO:0000256" key="4">
    <source>
        <dbReference type="ARBA" id="ARBA00022679"/>
    </source>
</evidence>
<dbReference type="EMBL" id="CANHGI010000006">
    <property type="protein sequence ID" value="CAI5455793.1"/>
    <property type="molecule type" value="Genomic_DNA"/>
</dbReference>
<evidence type="ECO:0000313" key="12">
    <source>
        <dbReference type="EMBL" id="CAI5455793.1"/>
    </source>
</evidence>
<evidence type="ECO:0000313" key="13">
    <source>
        <dbReference type="Proteomes" id="UP001152747"/>
    </source>
</evidence>
<feature type="transmembrane region" description="Helical" evidence="11">
    <location>
        <begin position="481"/>
        <end position="504"/>
    </location>
</feature>
<evidence type="ECO:0000256" key="7">
    <source>
        <dbReference type="ARBA" id="ARBA00022989"/>
    </source>
</evidence>
<comment type="caution">
    <text evidence="12">The sequence shown here is derived from an EMBL/GenBank/DDBJ whole genome shotgun (WGS) entry which is preliminary data.</text>
</comment>
<dbReference type="PROSITE" id="PS00375">
    <property type="entry name" value="UDPGT"/>
    <property type="match status" value="1"/>
</dbReference>
<evidence type="ECO:0000256" key="5">
    <source>
        <dbReference type="ARBA" id="ARBA00022692"/>
    </source>
</evidence>
<dbReference type="AlphaFoldDB" id="A0A9P1J2P2"/>
<dbReference type="PANTHER" id="PTHR48043">
    <property type="entry name" value="EG:EG0003.4 PROTEIN-RELATED"/>
    <property type="match status" value="1"/>
</dbReference>
<comment type="catalytic activity">
    <reaction evidence="9 11">
        <text>glucuronate acceptor + UDP-alpha-D-glucuronate = acceptor beta-D-glucuronoside + UDP + H(+)</text>
        <dbReference type="Rhea" id="RHEA:21032"/>
        <dbReference type="ChEBI" id="CHEBI:15378"/>
        <dbReference type="ChEBI" id="CHEBI:58052"/>
        <dbReference type="ChEBI" id="CHEBI:58223"/>
        <dbReference type="ChEBI" id="CHEBI:132367"/>
        <dbReference type="ChEBI" id="CHEBI:132368"/>
        <dbReference type="EC" id="2.4.1.17"/>
    </reaction>
</comment>
<accession>A0A9P1J2P2</accession>
<comment type="similarity">
    <text evidence="2 10">Belongs to the UDP-glycosyltransferase family.</text>
</comment>
<evidence type="ECO:0000256" key="10">
    <source>
        <dbReference type="RuleBase" id="RU003718"/>
    </source>
</evidence>
<dbReference type="Pfam" id="PF00201">
    <property type="entry name" value="UDPGT"/>
    <property type="match status" value="1"/>
</dbReference>
<keyword evidence="3 10" id="KW-0328">Glycosyltransferase</keyword>
<dbReference type="Proteomes" id="UP001152747">
    <property type="component" value="Unassembled WGS sequence"/>
</dbReference>
<dbReference type="InterPro" id="IPR050271">
    <property type="entry name" value="UDP-glycosyltransferase"/>
</dbReference>
<keyword evidence="4 10" id="KW-0808">Transferase</keyword>
<protein>
    <recommendedName>
        <fullName evidence="11">UDP-glucuronosyltransferase</fullName>
        <ecNumber evidence="11">2.4.1.17</ecNumber>
    </recommendedName>
</protein>
<feature type="signal peptide" evidence="11">
    <location>
        <begin position="1"/>
        <end position="19"/>
    </location>
</feature>
<proteinExistence type="inferred from homology"/>
<evidence type="ECO:0000256" key="9">
    <source>
        <dbReference type="ARBA" id="ARBA00047475"/>
    </source>
</evidence>
<dbReference type="InterPro" id="IPR002213">
    <property type="entry name" value="UDP_glucos_trans"/>
</dbReference>
<keyword evidence="6 11" id="KW-0732">Signal</keyword>
<dbReference type="OrthoDB" id="5835829at2759"/>
<dbReference type="Gene3D" id="3.40.50.2000">
    <property type="entry name" value="Glycogen Phosphorylase B"/>
    <property type="match status" value="1"/>
</dbReference>
<organism evidence="12 13">
    <name type="scientific">Caenorhabditis angaria</name>
    <dbReference type="NCBI Taxonomy" id="860376"/>
    <lineage>
        <taxon>Eukaryota</taxon>
        <taxon>Metazoa</taxon>
        <taxon>Ecdysozoa</taxon>
        <taxon>Nematoda</taxon>
        <taxon>Chromadorea</taxon>
        <taxon>Rhabditida</taxon>
        <taxon>Rhabditina</taxon>
        <taxon>Rhabditomorpha</taxon>
        <taxon>Rhabditoidea</taxon>
        <taxon>Rhabditidae</taxon>
        <taxon>Peloderinae</taxon>
        <taxon>Caenorhabditis</taxon>
    </lineage>
</organism>
<dbReference type="GO" id="GO:0016020">
    <property type="term" value="C:membrane"/>
    <property type="evidence" value="ECO:0007669"/>
    <property type="project" value="UniProtKB-SubCell"/>
</dbReference>
<keyword evidence="7 11" id="KW-1133">Transmembrane helix</keyword>
<keyword evidence="13" id="KW-1185">Reference proteome</keyword>
<evidence type="ECO:0000256" key="8">
    <source>
        <dbReference type="ARBA" id="ARBA00023136"/>
    </source>
</evidence>
<dbReference type="FunFam" id="3.40.50.2000:FF:000021">
    <property type="entry name" value="UDP-glucuronosyltransferase"/>
    <property type="match status" value="1"/>
</dbReference>
<evidence type="ECO:0000256" key="1">
    <source>
        <dbReference type="ARBA" id="ARBA00004167"/>
    </source>
</evidence>
<name>A0A9P1J2P2_9PELO</name>
<evidence type="ECO:0000256" key="6">
    <source>
        <dbReference type="ARBA" id="ARBA00022729"/>
    </source>
</evidence>
<dbReference type="PANTHER" id="PTHR48043:SF109">
    <property type="entry name" value="UDP-GLUCURONOSYLTRANSFERASE UGT-50-RELATED"/>
    <property type="match status" value="1"/>
</dbReference>
<dbReference type="InterPro" id="IPR035595">
    <property type="entry name" value="UDP_glycos_trans_CS"/>
</dbReference>
<feature type="chain" id="PRO_5040542441" description="UDP-glucuronosyltransferase" evidence="11">
    <location>
        <begin position="20"/>
        <end position="514"/>
    </location>
</feature>
<evidence type="ECO:0000256" key="11">
    <source>
        <dbReference type="RuleBase" id="RU362059"/>
    </source>
</evidence>
<gene>
    <name evidence="12" type="ORF">CAMP_LOCUS18430</name>
</gene>
<dbReference type="CDD" id="cd03784">
    <property type="entry name" value="GT1_Gtf-like"/>
    <property type="match status" value="1"/>
</dbReference>
<dbReference type="EC" id="2.4.1.17" evidence="11"/>
<evidence type="ECO:0000256" key="2">
    <source>
        <dbReference type="ARBA" id="ARBA00009995"/>
    </source>
</evidence>
<keyword evidence="5 11" id="KW-0812">Transmembrane</keyword>
<sequence>MILLLFFLTLLWVPKDTESAKILVYCPSISKSHVLLCAKYADLLHNAQHDTVLFIPTYTSQLDDFNGAKHAKVWRLQNISSKYDELHETFSDVLEDTHIGFLDRLRFEYAWWIPMCKAIAEQKHRLQHLIDYQFDMAIVEDIDYCNFAVVRSLGIKNIALLSSEPLMDKIAWDLGIPAPASYVPSIEENPNHDRMGFFERLVNTYKYTQSIIVHHMIDKWIMEIFRTHVHPNFPSTTELVRNVSVVFVNTNEMFDIARPVSSKIVYVGMLKGSYENATLCEELDSYFNKGINGSIFISFGTVAPFKLLPSRIKRSIIYAIEKLQNYHFVLKLAEEDLESRKMFDSLKNINLVDWVPQNAVLKHPNLKLFVSHGGMNSVLESMSYGVPMVLMPVFTDQFKNAKTVERRGAGKMISRETIKDETFYNEISNILENSEYQKNAKRIAKLIKTRPFSANERVLKWIDFVLKYPVNLDLQSNNFSLFTYFHFDVLIFIIFSFIAGRFIYHNIHFKIKKQ</sequence>
<evidence type="ECO:0000256" key="3">
    <source>
        <dbReference type="ARBA" id="ARBA00022676"/>
    </source>
</evidence>